<dbReference type="FunFam" id="3.40.50.300:FF:000019">
    <property type="entry name" value="Translation initiation factor IF-2"/>
    <property type="match status" value="1"/>
</dbReference>
<comment type="similarity">
    <text evidence="1 8 9">Belongs to the TRAFAC class translation factor GTPase superfamily. Classic translation factor GTPase family. IF-2 subfamily.</text>
</comment>
<dbReference type="FunFam" id="3.40.50.10050:FF:000001">
    <property type="entry name" value="Translation initiation factor IF-2"/>
    <property type="match status" value="1"/>
</dbReference>
<dbReference type="PANTHER" id="PTHR43381:SF5">
    <property type="entry name" value="TR-TYPE G DOMAIN-CONTAINING PROTEIN"/>
    <property type="match status" value="1"/>
</dbReference>
<evidence type="ECO:0000256" key="2">
    <source>
        <dbReference type="ARBA" id="ARBA00020675"/>
    </source>
</evidence>
<dbReference type="InterPro" id="IPR005225">
    <property type="entry name" value="Small_GTP-bd"/>
</dbReference>
<dbReference type="Pfam" id="PF11987">
    <property type="entry name" value="IF-2"/>
    <property type="match status" value="1"/>
</dbReference>
<dbReference type="FunFam" id="2.40.30.10:FF:000054">
    <property type="entry name" value="Translation initiation factor IF-2"/>
    <property type="match status" value="1"/>
</dbReference>
<dbReference type="GO" id="GO:0003743">
    <property type="term" value="F:translation initiation factor activity"/>
    <property type="evidence" value="ECO:0007669"/>
    <property type="project" value="UniProtKB-UniRule"/>
</dbReference>
<dbReference type="NCBIfam" id="TIGR00487">
    <property type="entry name" value="IF-2"/>
    <property type="match status" value="1"/>
</dbReference>
<dbReference type="PANTHER" id="PTHR43381">
    <property type="entry name" value="TRANSLATION INITIATION FACTOR IF-2-RELATED"/>
    <property type="match status" value="1"/>
</dbReference>
<protein>
    <recommendedName>
        <fullName evidence="2 8">Translation initiation factor IF-2</fullName>
    </recommendedName>
</protein>
<dbReference type="GO" id="GO:0003924">
    <property type="term" value="F:GTPase activity"/>
    <property type="evidence" value="ECO:0007669"/>
    <property type="project" value="UniProtKB-UniRule"/>
</dbReference>
<dbReference type="Gene3D" id="2.40.30.10">
    <property type="entry name" value="Translation factors"/>
    <property type="match status" value="2"/>
</dbReference>
<keyword evidence="4 8" id="KW-0547">Nucleotide-binding</keyword>
<proteinExistence type="inferred from homology"/>
<sequence length="734" mass="81464">MGKQRVYELAKDLQMTSREVMRLMQVLNIPVKTHMSTLTEEQIDKIKKHLEKLQRKDTGTPKVSPAKEKKPAKRERAETKADKRHPGNGKFKQKPGIKRDTPTADHRKWKKEKWEEFEDDQEVYTRKVKGKKTKQKKKFAKPEEPAERVQTAIKKIEIGETVVVQDLAQKMGKKVSEVIKQLMNLGVLATINQEIDAETATLVAAEFGIEVKVKDTKPVTELEDIPDDPELLKERPPVVTVMGHVDHGKTSLLDAIRQTNVTATEAGGITQHIGAYQVDVDGKKITFLDTPGHEAFTAMRARGAQITDIAVLVVAADDGVMPQTVEAINHAKAANVPIIVAINKIDKPNANPERVKQELTEHGLIPEEWGGDTICVNVSALKREGIDNLLEMILLVAEMAELKANPDRPARGVVIEAELDKGRGPVATMLVQKGTLKVGDYLVAGLTHGRVRAMMDHRGQRIKKAGPSVPVEVLGMSDVPEPGDIFQVVEDEKLARQIAENRKAEKREEELHKTARASLDELMKQMKDAQAKELNIIIKADVHGSVEALRQALEQVGTEEVRINIIHGGVGAITETDVMLAAASNAIIIGFNVRPDANARKAAEKEKIDVRLYRVIYEVIDDIKAAMSGLLEPEIKEVFLGRAEVRATFKVPKVGVVAGCYVTEGRVTNNANVRIIRDGVVVHEGKVASLRRFKDDVREVSQGYECGMGIERFNDIKEGDVIEAYTFEKVERQL</sequence>
<keyword evidence="14" id="KW-1185">Reference proteome</keyword>
<feature type="compositionally biased region" description="Basic and acidic residues" evidence="11">
    <location>
        <begin position="97"/>
        <end position="106"/>
    </location>
</feature>
<accession>A0A1Z5HXP2</accession>
<feature type="binding site" evidence="8">
    <location>
        <begin position="243"/>
        <end position="250"/>
    </location>
    <ligand>
        <name>GTP</name>
        <dbReference type="ChEBI" id="CHEBI:37565"/>
    </ligand>
</feature>
<dbReference type="Pfam" id="PF04760">
    <property type="entry name" value="IF2_N"/>
    <property type="match status" value="2"/>
</dbReference>
<evidence type="ECO:0000256" key="8">
    <source>
        <dbReference type="HAMAP-Rule" id="MF_00100"/>
    </source>
</evidence>
<dbReference type="PROSITE" id="PS01176">
    <property type="entry name" value="IF2"/>
    <property type="match status" value="1"/>
</dbReference>
<feature type="binding site" evidence="8">
    <location>
        <begin position="343"/>
        <end position="346"/>
    </location>
    <ligand>
        <name>GTP</name>
        <dbReference type="ChEBI" id="CHEBI:37565"/>
    </ligand>
</feature>
<dbReference type="InterPro" id="IPR009000">
    <property type="entry name" value="Transl_B-barrel_sf"/>
</dbReference>
<dbReference type="InterPro" id="IPR027417">
    <property type="entry name" value="P-loop_NTPase"/>
</dbReference>
<organism evidence="13 14">
    <name type="scientific">Calderihabitans maritimus</name>
    <dbReference type="NCBI Taxonomy" id="1246530"/>
    <lineage>
        <taxon>Bacteria</taxon>
        <taxon>Bacillati</taxon>
        <taxon>Bacillota</taxon>
        <taxon>Clostridia</taxon>
        <taxon>Neomoorellales</taxon>
        <taxon>Calderihabitantaceae</taxon>
        <taxon>Calderihabitans</taxon>
    </lineage>
</organism>
<dbReference type="InterPro" id="IPR036925">
    <property type="entry name" value="TIF_IF2_dom3_sf"/>
</dbReference>
<dbReference type="Gene3D" id="1.10.10.2480">
    <property type="match status" value="1"/>
</dbReference>
<comment type="function">
    <text evidence="7 8 9">One of the essential components for the initiation of protein synthesis. Protects formylmethionyl-tRNA from spontaneous hydrolysis and promotes its binding to the 30S ribosomal subunits. Also involved in the hydrolysis of GTP during the formation of the 70S ribosomal complex.</text>
</comment>
<name>A0A1Z5HXP2_9FIRM</name>
<evidence type="ECO:0000256" key="3">
    <source>
        <dbReference type="ARBA" id="ARBA00022540"/>
    </source>
</evidence>
<dbReference type="Proteomes" id="UP000197032">
    <property type="component" value="Unassembled WGS sequence"/>
</dbReference>
<dbReference type="Pfam" id="PF00009">
    <property type="entry name" value="GTP_EFTU"/>
    <property type="match status" value="1"/>
</dbReference>
<keyword evidence="5 8" id="KW-0648">Protein biosynthesis</keyword>
<dbReference type="InterPro" id="IPR000178">
    <property type="entry name" value="TF_IF2_bacterial-like"/>
</dbReference>
<keyword evidence="10" id="KW-0175">Coiled coil</keyword>
<dbReference type="InterPro" id="IPR000795">
    <property type="entry name" value="T_Tr_GTP-bd_dom"/>
</dbReference>
<evidence type="ECO:0000313" key="13">
    <source>
        <dbReference type="EMBL" id="GAW94303.1"/>
    </source>
</evidence>
<dbReference type="RefSeq" id="WP_088555275.1">
    <property type="nucleotide sequence ID" value="NZ_BDGJ01000215.1"/>
</dbReference>
<evidence type="ECO:0000256" key="6">
    <source>
        <dbReference type="ARBA" id="ARBA00023134"/>
    </source>
</evidence>
<comment type="subcellular location">
    <subcellularLocation>
        <location evidence="8">Cytoplasm</location>
    </subcellularLocation>
</comment>
<comment type="caution">
    <text evidence="13">The sequence shown here is derived from an EMBL/GenBank/DDBJ whole genome shotgun (WGS) entry which is preliminary data.</text>
</comment>
<dbReference type="GO" id="GO:0005829">
    <property type="term" value="C:cytosol"/>
    <property type="evidence" value="ECO:0007669"/>
    <property type="project" value="TreeGrafter"/>
</dbReference>
<dbReference type="GO" id="GO:0005525">
    <property type="term" value="F:GTP binding"/>
    <property type="evidence" value="ECO:0007669"/>
    <property type="project" value="UniProtKB-KW"/>
</dbReference>
<dbReference type="CDD" id="cd03702">
    <property type="entry name" value="IF2_mtIF2_II"/>
    <property type="match status" value="1"/>
</dbReference>
<dbReference type="InterPro" id="IPR023115">
    <property type="entry name" value="TIF_IF2_dom3"/>
</dbReference>
<evidence type="ECO:0000313" key="14">
    <source>
        <dbReference type="Proteomes" id="UP000197032"/>
    </source>
</evidence>
<keyword evidence="6 8" id="KW-0342">GTP-binding</keyword>
<dbReference type="InterPro" id="IPR015760">
    <property type="entry name" value="TIF_IF2"/>
</dbReference>
<feature type="domain" description="Tr-type G" evidence="12">
    <location>
        <begin position="234"/>
        <end position="403"/>
    </location>
</feature>
<dbReference type="InterPro" id="IPR044145">
    <property type="entry name" value="IF2_II"/>
</dbReference>
<dbReference type="PROSITE" id="PS51722">
    <property type="entry name" value="G_TR_2"/>
    <property type="match status" value="1"/>
</dbReference>
<dbReference type="HAMAP" id="MF_00100_B">
    <property type="entry name" value="IF_2_B"/>
    <property type="match status" value="1"/>
</dbReference>
<dbReference type="SUPFAM" id="SSF52156">
    <property type="entry name" value="Initiation factor IF2/eIF5b, domain 3"/>
    <property type="match status" value="1"/>
</dbReference>
<feature type="compositionally biased region" description="Basic residues" evidence="11">
    <location>
        <begin position="86"/>
        <end position="96"/>
    </location>
</feature>
<dbReference type="Gene3D" id="3.40.50.300">
    <property type="entry name" value="P-loop containing nucleotide triphosphate hydrolases"/>
    <property type="match status" value="1"/>
</dbReference>
<feature type="coiled-coil region" evidence="10">
    <location>
        <begin position="489"/>
        <end position="532"/>
    </location>
</feature>
<dbReference type="FunFam" id="2.40.30.10:FF:000008">
    <property type="entry name" value="Translation initiation factor IF-2"/>
    <property type="match status" value="1"/>
</dbReference>
<dbReference type="AlphaFoldDB" id="A0A1Z5HXP2"/>
<evidence type="ECO:0000256" key="10">
    <source>
        <dbReference type="SAM" id="Coils"/>
    </source>
</evidence>
<dbReference type="Pfam" id="PF22042">
    <property type="entry name" value="EF-G_D2"/>
    <property type="match status" value="1"/>
</dbReference>
<feature type="compositionally biased region" description="Basic and acidic residues" evidence="11">
    <location>
        <begin position="51"/>
        <end position="85"/>
    </location>
</feature>
<dbReference type="CDD" id="cd01887">
    <property type="entry name" value="IF2_eIF5B"/>
    <property type="match status" value="1"/>
</dbReference>
<dbReference type="OrthoDB" id="9811804at2"/>
<feature type="binding site" evidence="8">
    <location>
        <begin position="289"/>
        <end position="293"/>
    </location>
    <ligand>
        <name>GTP</name>
        <dbReference type="ChEBI" id="CHEBI:37565"/>
    </ligand>
</feature>
<reference evidence="14" key="1">
    <citation type="journal article" date="2017" name="Appl. Environ. Microbiol.">
        <title>Genomic Analysis of Calderihabitans maritimus KKC1, a Thermophilic, Hydrogenogenic, Carboxydotrophic Bacterium Isolated from Marine Sediment.</title>
        <authorList>
            <person name="Omae K."/>
            <person name="Yoneda Y."/>
            <person name="Fukuyama Y."/>
            <person name="Yoshida T."/>
            <person name="Sako Y."/>
        </authorList>
    </citation>
    <scope>NUCLEOTIDE SEQUENCE [LARGE SCALE GENOMIC DNA]</scope>
    <source>
        <strain evidence="14">KKC1</strain>
    </source>
</reference>
<gene>
    <name evidence="8" type="primary">infB</name>
    <name evidence="13" type="ORF">KKC1_34120</name>
</gene>
<dbReference type="EMBL" id="BDGJ01000215">
    <property type="protein sequence ID" value="GAW94303.1"/>
    <property type="molecule type" value="Genomic_DNA"/>
</dbReference>
<feature type="region of interest" description="Disordered" evidence="11">
    <location>
        <begin position="51"/>
        <end position="107"/>
    </location>
</feature>
<feature type="region of interest" description="G-domain" evidence="8">
    <location>
        <begin position="237"/>
        <end position="385"/>
    </location>
</feature>
<evidence type="ECO:0000259" key="12">
    <source>
        <dbReference type="PROSITE" id="PS51722"/>
    </source>
</evidence>
<dbReference type="SUPFAM" id="SSF50447">
    <property type="entry name" value="Translation proteins"/>
    <property type="match status" value="2"/>
</dbReference>
<dbReference type="Gene3D" id="3.40.50.10050">
    <property type="entry name" value="Translation initiation factor IF- 2, domain 3"/>
    <property type="match status" value="1"/>
</dbReference>
<evidence type="ECO:0000256" key="11">
    <source>
        <dbReference type="SAM" id="MobiDB-lite"/>
    </source>
</evidence>
<dbReference type="CDD" id="cd03692">
    <property type="entry name" value="mtIF2_IVc"/>
    <property type="match status" value="1"/>
</dbReference>
<evidence type="ECO:0000256" key="9">
    <source>
        <dbReference type="RuleBase" id="RU000644"/>
    </source>
</evidence>
<dbReference type="InterPro" id="IPR053905">
    <property type="entry name" value="EF-G-like_DII"/>
</dbReference>
<evidence type="ECO:0000256" key="4">
    <source>
        <dbReference type="ARBA" id="ARBA00022741"/>
    </source>
</evidence>
<keyword evidence="8" id="KW-0963">Cytoplasm</keyword>
<evidence type="ECO:0000256" key="1">
    <source>
        <dbReference type="ARBA" id="ARBA00007733"/>
    </source>
</evidence>
<evidence type="ECO:0000256" key="5">
    <source>
        <dbReference type="ARBA" id="ARBA00022917"/>
    </source>
</evidence>
<evidence type="ECO:0000256" key="7">
    <source>
        <dbReference type="ARBA" id="ARBA00025162"/>
    </source>
</evidence>
<dbReference type="InterPro" id="IPR006847">
    <property type="entry name" value="IF2_N"/>
</dbReference>
<keyword evidence="3 8" id="KW-0396">Initiation factor</keyword>
<dbReference type="SUPFAM" id="SSF52540">
    <property type="entry name" value="P-loop containing nucleoside triphosphate hydrolases"/>
    <property type="match status" value="1"/>
</dbReference>
<dbReference type="NCBIfam" id="TIGR00231">
    <property type="entry name" value="small_GTP"/>
    <property type="match status" value="1"/>
</dbReference>